<dbReference type="GO" id="GO:0003998">
    <property type="term" value="F:acylphosphatase activity"/>
    <property type="evidence" value="ECO:0007669"/>
    <property type="project" value="UniProtKB-EC"/>
</dbReference>
<protein>
    <recommendedName>
        <fullName evidence="2 4">acylphosphatase</fullName>
        <ecNumber evidence="2 4">3.6.1.7</ecNumber>
    </recommendedName>
</protein>
<dbReference type="Pfam" id="PF00708">
    <property type="entry name" value="Acylphosphatase"/>
    <property type="match status" value="1"/>
</dbReference>
<evidence type="ECO:0000256" key="5">
    <source>
        <dbReference type="RuleBase" id="RU004168"/>
    </source>
</evidence>
<dbReference type="EC" id="3.6.1.7" evidence="2 4"/>
<feature type="active site" evidence="4">
    <location>
        <position position="20"/>
    </location>
</feature>
<evidence type="ECO:0000313" key="8">
    <source>
        <dbReference type="Proteomes" id="UP000176228"/>
    </source>
</evidence>
<gene>
    <name evidence="7" type="ORF">A2968_01970</name>
</gene>
<evidence type="ECO:0000256" key="1">
    <source>
        <dbReference type="ARBA" id="ARBA00005614"/>
    </source>
</evidence>
<dbReference type="Proteomes" id="UP000176228">
    <property type="component" value="Unassembled WGS sequence"/>
</dbReference>
<dbReference type="SUPFAM" id="SSF54975">
    <property type="entry name" value="Acylphosphatase/BLUF domain-like"/>
    <property type="match status" value="1"/>
</dbReference>
<organism evidence="7 8">
    <name type="scientific">Candidatus Gottesmanbacteria bacterium RIFCSPLOWO2_01_FULL_42_22</name>
    <dbReference type="NCBI Taxonomy" id="1798391"/>
    <lineage>
        <taxon>Bacteria</taxon>
        <taxon>Candidatus Gottesmaniibacteriota</taxon>
    </lineage>
</organism>
<comment type="similarity">
    <text evidence="1 5">Belongs to the acylphosphatase family.</text>
</comment>
<comment type="caution">
    <text evidence="7">The sequence shown here is derived from an EMBL/GenBank/DDBJ whole genome shotgun (WGS) entry which is preliminary data.</text>
</comment>
<name>A0A1F6BCB0_9BACT</name>
<evidence type="ECO:0000256" key="4">
    <source>
        <dbReference type="PROSITE-ProRule" id="PRU00520"/>
    </source>
</evidence>
<proteinExistence type="inferred from homology"/>
<evidence type="ECO:0000256" key="2">
    <source>
        <dbReference type="ARBA" id="ARBA00012150"/>
    </source>
</evidence>
<dbReference type="PROSITE" id="PS51160">
    <property type="entry name" value="ACYLPHOSPHATASE_3"/>
    <property type="match status" value="1"/>
</dbReference>
<dbReference type="AlphaFoldDB" id="A0A1F6BCB0"/>
<comment type="catalytic activity">
    <reaction evidence="3 4">
        <text>an acyl phosphate + H2O = a carboxylate + phosphate + H(+)</text>
        <dbReference type="Rhea" id="RHEA:14965"/>
        <dbReference type="ChEBI" id="CHEBI:15377"/>
        <dbReference type="ChEBI" id="CHEBI:15378"/>
        <dbReference type="ChEBI" id="CHEBI:29067"/>
        <dbReference type="ChEBI" id="CHEBI:43474"/>
        <dbReference type="ChEBI" id="CHEBI:59918"/>
        <dbReference type="EC" id="3.6.1.7"/>
    </reaction>
</comment>
<dbReference type="PROSITE" id="PS00151">
    <property type="entry name" value="ACYLPHOSPHATASE_2"/>
    <property type="match status" value="1"/>
</dbReference>
<dbReference type="InterPro" id="IPR017968">
    <property type="entry name" value="Acylphosphatase_CS"/>
</dbReference>
<sequence>MNSVRAHLFIRGDVTGVGFRYWAVREANKLKIFGWARNIDAGLVEIVAEGKKESIMKMIEICKSGPETSLVKEVKVKWEVAENKLNGFEIRY</sequence>
<feature type="active site" evidence="4">
    <location>
        <position position="38"/>
    </location>
</feature>
<dbReference type="InterPro" id="IPR036046">
    <property type="entry name" value="Acylphosphatase-like_dom_sf"/>
</dbReference>
<accession>A0A1F6BCB0</accession>
<dbReference type="EMBL" id="MFJU01000033">
    <property type="protein sequence ID" value="OGG34584.1"/>
    <property type="molecule type" value="Genomic_DNA"/>
</dbReference>
<keyword evidence="4" id="KW-0378">Hydrolase</keyword>
<evidence type="ECO:0000259" key="6">
    <source>
        <dbReference type="PROSITE" id="PS51160"/>
    </source>
</evidence>
<dbReference type="PANTHER" id="PTHR47268">
    <property type="entry name" value="ACYLPHOSPHATASE"/>
    <property type="match status" value="1"/>
</dbReference>
<feature type="domain" description="Acylphosphatase-like" evidence="6">
    <location>
        <begin position="5"/>
        <end position="92"/>
    </location>
</feature>
<evidence type="ECO:0000256" key="3">
    <source>
        <dbReference type="ARBA" id="ARBA00047645"/>
    </source>
</evidence>
<reference evidence="7 8" key="1">
    <citation type="journal article" date="2016" name="Nat. Commun.">
        <title>Thousands of microbial genomes shed light on interconnected biogeochemical processes in an aquifer system.</title>
        <authorList>
            <person name="Anantharaman K."/>
            <person name="Brown C.T."/>
            <person name="Hug L.A."/>
            <person name="Sharon I."/>
            <person name="Castelle C.J."/>
            <person name="Probst A.J."/>
            <person name="Thomas B.C."/>
            <person name="Singh A."/>
            <person name="Wilkins M.J."/>
            <person name="Karaoz U."/>
            <person name="Brodie E.L."/>
            <person name="Williams K.H."/>
            <person name="Hubbard S.S."/>
            <person name="Banfield J.F."/>
        </authorList>
    </citation>
    <scope>NUCLEOTIDE SEQUENCE [LARGE SCALE GENOMIC DNA]</scope>
</reference>
<evidence type="ECO:0000313" key="7">
    <source>
        <dbReference type="EMBL" id="OGG34584.1"/>
    </source>
</evidence>
<dbReference type="PANTHER" id="PTHR47268:SF4">
    <property type="entry name" value="ACYLPHOSPHATASE"/>
    <property type="match status" value="1"/>
</dbReference>
<dbReference type="InterPro" id="IPR020456">
    <property type="entry name" value="Acylphosphatase"/>
</dbReference>
<dbReference type="InterPro" id="IPR001792">
    <property type="entry name" value="Acylphosphatase-like_dom"/>
</dbReference>
<dbReference type="Gene3D" id="3.30.70.100">
    <property type="match status" value="1"/>
</dbReference>
<dbReference type="STRING" id="1798391.A2968_01970"/>